<feature type="region of interest" description="Disordered" evidence="21">
    <location>
        <begin position="47"/>
        <end position="98"/>
    </location>
</feature>
<dbReference type="GO" id="GO:0005634">
    <property type="term" value="C:nucleus"/>
    <property type="evidence" value="ECO:0007669"/>
    <property type="project" value="UniProtKB-SubCell"/>
</dbReference>
<keyword evidence="15" id="KW-0411">Iron-sulfur</keyword>
<dbReference type="SUPFAM" id="SSF52540">
    <property type="entry name" value="P-loop containing nucleoside triphosphate hydrolases"/>
    <property type="match status" value="1"/>
</dbReference>
<keyword evidence="14" id="KW-0408">Iron</keyword>
<dbReference type="GO" id="GO:0004518">
    <property type="term" value="F:nuclease activity"/>
    <property type="evidence" value="ECO:0007669"/>
    <property type="project" value="UniProtKB-KW"/>
</dbReference>
<dbReference type="GO" id="GO:0003677">
    <property type="term" value="F:DNA binding"/>
    <property type="evidence" value="ECO:0007669"/>
    <property type="project" value="UniProtKB-KW"/>
</dbReference>
<dbReference type="Gene3D" id="3.40.50.300">
    <property type="entry name" value="P-loop containing nucleotide triphosphate hydrolases"/>
    <property type="match status" value="2"/>
</dbReference>
<feature type="compositionally biased region" description="Polar residues" evidence="21">
    <location>
        <begin position="1"/>
        <end position="13"/>
    </location>
</feature>
<dbReference type="EC" id="3.6.4.12" evidence="4"/>
<evidence type="ECO:0000256" key="14">
    <source>
        <dbReference type="ARBA" id="ARBA00023004"/>
    </source>
</evidence>
<dbReference type="RefSeq" id="XP_007510082.1">
    <property type="nucleotide sequence ID" value="XM_007510020.1"/>
</dbReference>
<keyword evidence="16" id="KW-0238">DNA-binding</keyword>
<dbReference type="GO" id="GO:0017116">
    <property type="term" value="F:single-stranded DNA helicase activity"/>
    <property type="evidence" value="ECO:0007669"/>
    <property type="project" value="InterPro"/>
</dbReference>
<evidence type="ECO:0000313" key="26">
    <source>
        <dbReference type="Proteomes" id="UP000198341"/>
    </source>
</evidence>
<name>K8EJS0_9CHLO</name>
<evidence type="ECO:0000256" key="9">
    <source>
        <dbReference type="ARBA" id="ARBA00022741"/>
    </source>
</evidence>
<evidence type="ECO:0000256" key="18">
    <source>
        <dbReference type="ARBA" id="ARBA00023242"/>
    </source>
</evidence>
<dbReference type="CDD" id="cd18808">
    <property type="entry name" value="SF1_C_Upf1"/>
    <property type="match status" value="1"/>
</dbReference>
<feature type="region of interest" description="Disordered" evidence="21">
    <location>
        <begin position="1"/>
        <end position="24"/>
    </location>
</feature>
<keyword evidence="6" id="KW-0235">DNA replication</keyword>
<evidence type="ECO:0000256" key="20">
    <source>
        <dbReference type="ARBA" id="ARBA00047995"/>
    </source>
</evidence>
<dbReference type="InterPro" id="IPR050534">
    <property type="entry name" value="Coronavir_polyprotein_1ab"/>
</dbReference>
<proteinExistence type="inferred from homology"/>
<evidence type="ECO:0000256" key="8">
    <source>
        <dbReference type="ARBA" id="ARBA00022723"/>
    </source>
</evidence>
<evidence type="ECO:0000313" key="25">
    <source>
        <dbReference type="EMBL" id="CCO18427.1"/>
    </source>
</evidence>
<dbReference type="GeneID" id="19012727"/>
<dbReference type="eggNOG" id="KOG1805">
    <property type="taxonomic scope" value="Eukaryota"/>
</dbReference>
<feature type="region of interest" description="Disordered" evidence="21">
    <location>
        <begin position="199"/>
        <end position="228"/>
    </location>
</feature>
<comment type="subcellular location">
    <subcellularLocation>
        <location evidence="2">Nucleus</location>
    </subcellularLocation>
</comment>
<organism evidence="25 26">
    <name type="scientific">Bathycoccus prasinos</name>
    <dbReference type="NCBI Taxonomy" id="41875"/>
    <lineage>
        <taxon>Eukaryota</taxon>
        <taxon>Viridiplantae</taxon>
        <taxon>Chlorophyta</taxon>
        <taxon>Mamiellophyceae</taxon>
        <taxon>Mamiellales</taxon>
        <taxon>Bathycoccaceae</taxon>
        <taxon>Bathycoccus</taxon>
    </lineage>
</organism>
<dbReference type="InterPro" id="IPR014808">
    <property type="entry name" value="DNA_replication_fac_Dna2_N"/>
</dbReference>
<evidence type="ECO:0000256" key="10">
    <source>
        <dbReference type="ARBA" id="ARBA00022763"/>
    </source>
</evidence>
<dbReference type="STRING" id="41875.K8EJS0"/>
<dbReference type="InterPro" id="IPR041677">
    <property type="entry name" value="DNA2/NAM7_AAA_11"/>
</dbReference>
<dbReference type="Proteomes" id="UP000198341">
    <property type="component" value="Chromosome 11"/>
</dbReference>
<evidence type="ECO:0000256" key="12">
    <source>
        <dbReference type="ARBA" id="ARBA00022806"/>
    </source>
</evidence>
<dbReference type="GO" id="GO:0006281">
    <property type="term" value="P:DNA repair"/>
    <property type="evidence" value="ECO:0007669"/>
    <property type="project" value="UniProtKB-KW"/>
</dbReference>
<feature type="domain" description="DNA2/NAM7 helicase helicase" evidence="23">
    <location>
        <begin position="1028"/>
        <end position="1117"/>
    </location>
</feature>
<evidence type="ECO:0000256" key="6">
    <source>
        <dbReference type="ARBA" id="ARBA00022705"/>
    </source>
</evidence>
<keyword evidence="19" id="KW-0511">Multifunctional enzyme</keyword>
<dbReference type="CDD" id="cd18041">
    <property type="entry name" value="DEXXQc_DNA2"/>
    <property type="match status" value="1"/>
</dbReference>
<dbReference type="GO" id="GO:0016887">
    <property type="term" value="F:ATP hydrolysis activity"/>
    <property type="evidence" value="ECO:0007669"/>
    <property type="project" value="RHEA"/>
</dbReference>
<dbReference type="GO" id="GO:0046872">
    <property type="term" value="F:metal ion binding"/>
    <property type="evidence" value="ECO:0007669"/>
    <property type="project" value="UniProtKB-KW"/>
</dbReference>
<evidence type="ECO:0000256" key="4">
    <source>
        <dbReference type="ARBA" id="ARBA00012551"/>
    </source>
</evidence>
<feature type="domain" description="DNA2/NAM7 helicase-like C-terminal" evidence="24">
    <location>
        <begin position="1207"/>
        <end position="1420"/>
    </location>
</feature>
<keyword evidence="5" id="KW-0004">4Fe-4S</keyword>
<keyword evidence="13" id="KW-0067">ATP-binding</keyword>
<dbReference type="GO" id="GO:0051539">
    <property type="term" value="F:4 iron, 4 sulfur cluster binding"/>
    <property type="evidence" value="ECO:0007669"/>
    <property type="project" value="UniProtKB-KW"/>
</dbReference>
<evidence type="ECO:0000256" key="16">
    <source>
        <dbReference type="ARBA" id="ARBA00023125"/>
    </source>
</evidence>
<feature type="domain" description="DNA replication factor Dna2 N-terminal" evidence="22">
    <location>
        <begin position="344"/>
        <end position="595"/>
    </location>
</feature>
<dbReference type="PANTHER" id="PTHR43788:SF8">
    <property type="entry name" value="DNA-BINDING PROTEIN SMUBP-2"/>
    <property type="match status" value="1"/>
</dbReference>
<gene>
    <name evidence="25" type="ordered locus">Bathy11g00410</name>
</gene>
<evidence type="ECO:0000256" key="19">
    <source>
        <dbReference type="ARBA" id="ARBA00023268"/>
    </source>
</evidence>
<evidence type="ECO:0000256" key="1">
    <source>
        <dbReference type="ARBA" id="ARBA00001966"/>
    </source>
</evidence>
<evidence type="ECO:0000256" key="5">
    <source>
        <dbReference type="ARBA" id="ARBA00022485"/>
    </source>
</evidence>
<dbReference type="EMBL" id="FO082268">
    <property type="protein sequence ID" value="CCO18427.1"/>
    <property type="molecule type" value="Genomic_DNA"/>
</dbReference>
<keyword evidence="9" id="KW-0547">Nucleotide-binding</keyword>
<comment type="cofactor">
    <cofactor evidence="1">
        <name>[4Fe-4S] cluster</name>
        <dbReference type="ChEBI" id="CHEBI:49883"/>
    </cofactor>
</comment>
<dbReference type="Pfam" id="PF13086">
    <property type="entry name" value="AAA_11"/>
    <property type="match status" value="2"/>
</dbReference>
<feature type="region of interest" description="Disordered" evidence="21">
    <location>
        <begin position="141"/>
        <end position="167"/>
    </location>
</feature>
<keyword evidence="12 25" id="KW-0347">Helicase</keyword>
<dbReference type="InterPro" id="IPR027417">
    <property type="entry name" value="P-loop_NTPase"/>
</dbReference>
<evidence type="ECO:0000256" key="13">
    <source>
        <dbReference type="ARBA" id="ARBA00022840"/>
    </source>
</evidence>
<dbReference type="PANTHER" id="PTHR43788">
    <property type="entry name" value="DNA2/NAM7 HELICASE FAMILY MEMBER"/>
    <property type="match status" value="1"/>
</dbReference>
<feature type="compositionally biased region" description="Basic and acidic residues" evidence="21">
    <location>
        <begin position="199"/>
        <end position="208"/>
    </location>
</feature>
<dbReference type="Pfam" id="PF08696">
    <property type="entry name" value="Dna2"/>
    <property type="match status" value="1"/>
</dbReference>
<keyword evidence="26" id="KW-1185">Reference proteome</keyword>
<keyword evidence="7" id="KW-0540">Nuclease</keyword>
<dbReference type="GO" id="GO:0043139">
    <property type="term" value="F:5'-3' DNA helicase activity"/>
    <property type="evidence" value="ECO:0007669"/>
    <property type="project" value="TreeGrafter"/>
</dbReference>
<feature type="domain" description="DNA2/NAM7 helicase helicase" evidence="23">
    <location>
        <begin position="1136"/>
        <end position="1200"/>
    </location>
</feature>
<keyword evidence="11" id="KW-0378">Hydrolase</keyword>
<dbReference type="Pfam" id="PF13087">
    <property type="entry name" value="AAA_12"/>
    <property type="match status" value="1"/>
</dbReference>
<evidence type="ECO:0000259" key="22">
    <source>
        <dbReference type="Pfam" id="PF08696"/>
    </source>
</evidence>
<dbReference type="InterPro" id="IPR047187">
    <property type="entry name" value="SF1_C_Upf1"/>
</dbReference>
<feature type="compositionally biased region" description="Basic and acidic residues" evidence="21">
    <location>
        <begin position="151"/>
        <end position="167"/>
    </location>
</feature>
<accession>K8EJS0</accession>
<evidence type="ECO:0000256" key="2">
    <source>
        <dbReference type="ARBA" id="ARBA00004123"/>
    </source>
</evidence>
<comment type="similarity">
    <text evidence="3">Belongs to the DNA2/NAM7 helicase family.</text>
</comment>
<evidence type="ECO:0000256" key="7">
    <source>
        <dbReference type="ARBA" id="ARBA00022722"/>
    </source>
</evidence>
<feature type="compositionally biased region" description="Polar residues" evidence="21">
    <location>
        <begin position="48"/>
        <end position="63"/>
    </location>
</feature>
<reference evidence="25 26" key="1">
    <citation type="submission" date="2011-10" db="EMBL/GenBank/DDBJ databases">
        <authorList>
            <person name="Genoscope - CEA"/>
        </authorList>
    </citation>
    <scope>NUCLEOTIDE SEQUENCE [LARGE SCALE GENOMIC DNA]</scope>
    <source>
        <strain evidence="25 26">RCC 1105</strain>
    </source>
</reference>
<keyword evidence="17" id="KW-0234">DNA repair</keyword>
<evidence type="ECO:0000259" key="23">
    <source>
        <dbReference type="Pfam" id="PF13086"/>
    </source>
</evidence>
<evidence type="ECO:0000256" key="21">
    <source>
        <dbReference type="SAM" id="MobiDB-lite"/>
    </source>
</evidence>
<evidence type="ECO:0000256" key="17">
    <source>
        <dbReference type="ARBA" id="ARBA00023204"/>
    </source>
</evidence>
<dbReference type="InterPro" id="IPR026851">
    <property type="entry name" value="Dna2/JHS1_DEXXQ-box"/>
</dbReference>
<dbReference type="KEGG" id="bpg:Bathy11g00410"/>
<sequence>MSRNAGNVRTSEANDGPLDGCSGGDFISLTQAVEKSEKISYGFAASSKYVTSQSERSQPIRSSPRQKKNATSALDRLLCTNSRQKEGKSNSGLNMETKTTVSDKVVVVEQEQQRCKVEAHGDLGENNRNKVRGEFPVTLDKAPSTTLAREFGPDSKEKKKKREEEKKVELRVSFPAPSLSWGSADEQLFVHDNVRTIKKDRRSIDSNNKKRKENPRGAPPIPVEEDHTSKISAPKEFIAEWDDEEDDESIENHDIYLNTDTTAAVVEKTTLENCTTNVSRVANALKMDSSDMNVQEKIMKKLERIDSQGARIAAQRIIRIQKDDNVLHLHVVACLKSSNMVVPKIITLKDHWVDIQVQVNDLIRVHSISQGNEISGNCEITATNGLILVLHPELLLSATMLGGSFQCLRKAFINTVIGDGPGGDASEAATFGTLLHELAEKSLINSGSSAMSNNFAGMNENCMEDFIVGLARKSALDLYAINKTVDNFIEHARNVISGVEKWSKKLTALSRKARIMARDLGSKMSSANGNDYQIANMREENARRFNQPCGGVHVEVRKNGASNSNVLEVSEIVDIEEIIWAPRLGLKGQIDAIAEARIRTGKQSTDVKVVPVELKTGKWKDVVEHGAQVLLYTLMIGERYFQNQGASPFGVLHYTNDDQNEEGKTTVIERTNLEIAFLMHQRNRLASALQPRDDDEASLDQNRFLYPAENLIERTHLPQVHSKLASGILPNMSPSSWCERCFQRESCFTLHKSLESGNEQTSGLQIFAASTDHITKSHSEWLNKWIRLVDLESSASHGKRATPWMDVEVVCSRKGGIAVNGLKLIHHNIQKQISLTPEDGTPRRDSFTGVSPGNIVNEDEWFHEFIVSDNSNEQCSLSKFSPGDRVVLSRNDGLMVTGRATIEKVEINHNMLSLVTSRPLRVQSKEHISIQPSLPGSANLNELWRIDRDGAGHAMAARSRGNLIATLAKDVSQNKNQKLMHIPSETRRRIIDFAEPVYENFTSIKLPGRYMNDFAEFERDYLDIVVDLNAEQRYAVEKVVTCSDYALVLGLPGAGKSETLVCCILVLALLEKRVLITSHTHNAVDNILKRLPSKNCERFIRIGDDEFKVLKEVRRYRLGGEIWDASSFDAINYASEKARIVGATCYALNHPFFARKEFDVVLVDEAGQLTLPAILGPLLLSKTFVLVGDHHQLPPLITSEVARRSGMEDSLFAQLCNKNPNAVCSLTCQYRMNEPLTKLPNALTYDGKLKPANDAVANRMLSVEEDFDVKARKIQWLTNATSEQPNKAVIFLDTSAEETVQDQTRESSDERPVNKGEQRLVLEIVRSLIRRKVEAAKIAVLSPFNAQVDEISELLKTDEKVSDVESLTIDKAQGRDFDAVIISFVKSNPRGDTTELLEDKRRLNVAITRAKSKLILIGNMQTLRGSNAMSRMLDVIASEKMIEPVDSSFVKLFL</sequence>
<evidence type="ECO:0000256" key="11">
    <source>
        <dbReference type="ARBA" id="ARBA00022801"/>
    </source>
</evidence>
<dbReference type="InterPro" id="IPR011604">
    <property type="entry name" value="PDDEXK-like_dom_sf"/>
</dbReference>
<comment type="catalytic activity">
    <reaction evidence="20">
        <text>ATP + H2O = ADP + phosphate + H(+)</text>
        <dbReference type="Rhea" id="RHEA:13065"/>
        <dbReference type="ChEBI" id="CHEBI:15377"/>
        <dbReference type="ChEBI" id="CHEBI:15378"/>
        <dbReference type="ChEBI" id="CHEBI:30616"/>
        <dbReference type="ChEBI" id="CHEBI:43474"/>
        <dbReference type="ChEBI" id="CHEBI:456216"/>
        <dbReference type="EC" id="3.6.4.12"/>
    </reaction>
</comment>
<evidence type="ECO:0000256" key="15">
    <source>
        <dbReference type="ARBA" id="ARBA00023014"/>
    </source>
</evidence>
<dbReference type="InterPro" id="IPR041679">
    <property type="entry name" value="DNA2/NAM7-like_C"/>
</dbReference>
<protein>
    <recommendedName>
        <fullName evidence="4">DNA helicase</fullName>
        <ecNumber evidence="4">3.6.4.12</ecNumber>
    </recommendedName>
</protein>
<dbReference type="GO" id="GO:0005524">
    <property type="term" value="F:ATP binding"/>
    <property type="evidence" value="ECO:0007669"/>
    <property type="project" value="UniProtKB-KW"/>
</dbReference>
<dbReference type="Gene3D" id="3.90.320.10">
    <property type="match status" value="1"/>
</dbReference>
<dbReference type="GO" id="GO:0006260">
    <property type="term" value="P:DNA replication"/>
    <property type="evidence" value="ECO:0007669"/>
    <property type="project" value="UniProtKB-KW"/>
</dbReference>
<keyword evidence="18" id="KW-0539">Nucleus</keyword>
<keyword evidence="8" id="KW-0479">Metal-binding</keyword>
<keyword evidence="10" id="KW-0227">DNA damage</keyword>
<evidence type="ECO:0000259" key="24">
    <source>
        <dbReference type="Pfam" id="PF13087"/>
    </source>
</evidence>
<dbReference type="OrthoDB" id="306218at2759"/>
<evidence type="ECO:0000256" key="3">
    <source>
        <dbReference type="ARBA" id="ARBA00007913"/>
    </source>
</evidence>